<comment type="catalytic activity">
    <reaction evidence="6">
        <text>(2R)-3-phosphoglycerate + ATP = (2R)-3-phospho-glyceroyl phosphate + ADP</text>
        <dbReference type="Rhea" id="RHEA:14801"/>
        <dbReference type="ChEBI" id="CHEBI:30616"/>
        <dbReference type="ChEBI" id="CHEBI:57604"/>
        <dbReference type="ChEBI" id="CHEBI:58272"/>
        <dbReference type="ChEBI" id="CHEBI:456216"/>
        <dbReference type="EC" id="2.7.2.3"/>
    </reaction>
</comment>
<dbReference type="GO" id="GO:0004618">
    <property type="term" value="F:phosphoglycerate kinase activity"/>
    <property type="evidence" value="ECO:0007669"/>
    <property type="project" value="UniProtKB-EC"/>
</dbReference>
<proteinExistence type="inferred from homology"/>
<evidence type="ECO:0000256" key="1">
    <source>
        <dbReference type="ARBA" id="ARBA00013061"/>
    </source>
</evidence>
<evidence type="ECO:0000256" key="2">
    <source>
        <dbReference type="ARBA" id="ARBA00022679"/>
    </source>
</evidence>
<dbReference type="GO" id="GO:0006096">
    <property type="term" value="P:glycolytic process"/>
    <property type="evidence" value="ECO:0007669"/>
    <property type="project" value="UniProtKB-UniPathway"/>
</dbReference>
<evidence type="ECO:0000256" key="5">
    <source>
        <dbReference type="ARBA" id="ARBA00022840"/>
    </source>
</evidence>
<keyword evidence="2 6" id="KW-0808">Transferase</keyword>
<dbReference type="RefSeq" id="WP_126563192.1">
    <property type="nucleotide sequence ID" value="NZ_RYDJ01000168.1"/>
</dbReference>
<evidence type="ECO:0000313" key="7">
    <source>
        <dbReference type="EMBL" id="RTY96832.1"/>
    </source>
</evidence>
<comment type="caution">
    <text evidence="7">The sequence shown here is derived from an EMBL/GenBank/DDBJ whole genome shotgun (WGS) entry which is preliminary data.</text>
</comment>
<reference evidence="7 8" key="1">
    <citation type="submission" date="2018-12" db="EMBL/GenBank/DDBJ databases">
        <title>Flavobacterium sp. nov., isolated from glacier ice.</title>
        <authorList>
            <person name="Liu Q."/>
            <person name="Xin Y.-H."/>
        </authorList>
    </citation>
    <scope>NUCLEOTIDE SEQUENCE [LARGE SCALE GENOMIC DNA]</scope>
    <source>
        <strain evidence="7 8">RB1N8</strain>
    </source>
</reference>
<dbReference type="EC" id="2.7.2.3" evidence="1 6"/>
<dbReference type="Pfam" id="PF00162">
    <property type="entry name" value="PGK"/>
    <property type="match status" value="1"/>
</dbReference>
<sequence length="34" mass="3975">MKTINDFDFKNKKAIIRVDFNVPLDENFNVTDAT</sequence>
<evidence type="ECO:0000256" key="6">
    <source>
        <dbReference type="RuleBase" id="RU000532"/>
    </source>
</evidence>
<evidence type="ECO:0000256" key="3">
    <source>
        <dbReference type="ARBA" id="ARBA00022741"/>
    </source>
</evidence>
<keyword evidence="4 6" id="KW-0418">Kinase</keyword>
<dbReference type="SUPFAM" id="SSF53748">
    <property type="entry name" value="Phosphoglycerate kinase"/>
    <property type="match status" value="1"/>
</dbReference>
<dbReference type="GO" id="GO:0005524">
    <property type="term" value="F:ATP binding"/>
    <property type="evidence" value="ECO:0007669"/>
    <property type="project" value="UniProtKB-KW"/>
</dbReference>
<keyword evidence="8" id="KW-1185">Reference proteome</keyword>
<dbReference type="AlphaFoldDB" id="A0A3S0PC96"/>
<dbReference type="InterPro" id="IPR015824">
    <property type="entry name" value="Phosphoglycerate_kinase_N"/>
</dbReference>
<accession>A0A3S0PC96</accession>
<name>A0A3S0PC96_9FLAO</name>
<dbReference type="UniPathway" id="UPA00109">
    <property type="reaction ID" value="UER00185"/>
</dbReference>
<keyword evidence="3" id="KW-0547">Nucleotide-binding</keyword>
<keyword evidence="5" id="KW-0067">ATP-binding</keyword>
<dbReference type="InterPro" id="IPR001576">
    <property type="entry name" value="Phosphoglycerate_kinase"/>
</dbReference>
<dbReference type="PRINTS" id="PR00477">
    <property type="entry name" value="PHGLYCKINASE"/>
</dbReference>
<dbReference type="Gene3D" id="3.40.50.1260">
    <property type="entry name" value="Phosphoglycerate kinase, N-terminal domain"/>
    <property type="match status" value="1"/>
</dbReference>
<evidence type="ECO:0000256" key="4">
    <source>
        <dbReference type="ARBA" id="ARBA00022777"/>
    </source>
</evidence>
<gene>
    <name evidence="7" type="primary">pgk</name>
    <name evidence="7" type="ORF">EKL98_16460</name>
</gene>
<feature type="non-terminal residue" evidence="7">
    <location>
        <position position="34"/>
    </location>
</feature>
<protein>
    <recommendedName>
        <fullName evidence="1 6">Phosphoglycerate kinase</fullName>
        <ecNumber evidence="1 6">2.7.2.3</ecNumber>
    </recommendedName>
</protein>
<organism evidence="7 8">
    <name type="scientific">Flavobacterium bomense</name>
    <dbReference type="NCBI Taxonomy" id="2497483"/>
    <lineage>
        <taxon>Bacteria</taxon>
        <taxon>Pseudomonadati</taxon>
        <taxon>Bacteroidota</taxon>
        <taxon>Flavobacteriia</taxon>
        <taxon>Flavobacteriales</taxon>
        <taxon>Flavobacteriaceae</taxon>
        <taxon>Flavobacterium</taxon>
    </lineage>
</organism>
<evidence type="ECO:0000313" key="8">
    <source>
        <dbReference type="Proteomes" id="UP000280825"/>
    </source>
</evidence>
<dbReference type="EMBL" id="RYDJ01000168">
    <property type="protein sequence ID" value="RTY96832.1"/>
    <property type="molecule type" value="Genomic_DNA"/>
</dbReference>
<comment type="similarity">
    <text evidence="6">Belongs to the phosphoglycerate kinase family.</text>
</comment>
<dbReference type="InterPro" id="IPR036043">
    <property type="entry name" value="Phosphoglycerate_kinase_sf"/>
</dbReference>
<dbReference type="Proteomes" id="UP000280825">
    <property type="component" value="Unassembled WGS sequence"/>
</dbReference>